<evidence type="ECO:0000313" key="7">
    <source>
        <dbReference type="Proteomes" id="UP000696485"/>
    </source>
</evidence>
<feature type="repeat" description="WD" evidence="3">
    <location>
        <begin position="294"/>
        <end position="335"/>
    </location>
</feature>
<dbReference type="PROSITE" id="PS50294">
    <property type="entry name" value="WD_REPEATS_REGION"/>
    <property type="match status" value="2"/>
</dbReference>
<dbReference type="PANTHER" id="PTHR22847">
    <property type="entry name" value="WD40 REPEAT PROTEIN"/>
    <property type="match status" value="1"/>
</dbReference>
<dbReference type="AlphaFoldDB" id="A0A9P5SSE8"/>
<name>A0A9P5SSE8_9FUNG</name>
<dbReference type="Pfam" id="PF00400">
    <property type="entry name" value="WD40"/>
    <property type="match status" value="3"/>
</dbReference>
<dbReference type="EMBL" id="JAAAUY010000050">
    <property type="protein sequence ID" value="KAF9336688.1"/>
    <property type="molecule type" value="Genomic_DNA"/>
</dbReference>
<evidence type="ECO:0000256" key="3">
    <source>
        <dbReference type="PROSITE-ProRule" id="PRU00221"/>
    </source>
</evidence>
<dbReference type="InterPro" id="IPR015943">
    <property type="entry name" value="WD40/YVTN_repeat-like_dom_sf"/>
</dbReference>
<keyword evidence="4" id="KW-0175">Coiled coil</keyword>
<organism evidence="6 7">
    <name type="scientific">Podila minutissima</name>
    <dbReference type="NCBI Taxonomy" id="64525"/>
    <lineage>
        <taxon>Eukaryota</taxon>
        <taxon>Fungi</taxon>
        <taxon>Fungi incertae sedis</taxon>
        <taxon>Mucoromycota</taxon>
        <taxon>Mortierellomycotina</taxon>
        <taxon>Mortierellomycetes</taxon>
        <taxon>Mortierellales</taxon>
        <taxon>Mortierellaceae</taxon>
        <taxon>Podila</taxon>
    </lineage>
</organism>
<feature type="region of interest" description="Disordered" evidence="5">
    <location>
        <begin position="124"/>
        <end position="150"/>
    </location>
</feature>
<evidence type="ECO:0000256" key="1">
    <source>
        <dbReference type="ARBA" id="ARBA00022574"/>
    </source>
</evidence>
<proteinExistence type="predicted"/>
<keyword evidence="1 3" id="KW-0853">WD repeat</keyword>
<comment type="caution">
    <text evidence="6">The sequence shown here is derived from an EMBL/GenBank/DDBJ whole genome shotgun (WGS) entry which is preliminary data.</text>
</comment>
<feature type="repeat" description="WD" evidence="3">
    <location>
        <begin position="485"/>
        <end position="524"/>
    </location>
</feature>
<keyword evidence="2" id="KW-0677">Repeat</keyword>
<dbReference type="Gene3D" id="2.130.10.10">
    <property type="entry name" value="YVTN repeat-like/Quinoprotein amine dehydrogenase"/>
    <property type="match status" value="2"/>
</dbReference>
<protein>
    <recommendedName>
        <fullName evidence="8">WD40 repeat-like protein</fullName>
    </recommendedName>
</protein>
<dbReference type="Proteomes" id="UP000696485">
    <property type="component" value="Unassembled WGS sequence"/>
</dbReference>
<dbReference type="PANTHER" id="PTHR22847:SF637">
    <property type="entry name" value="WD REPEAT DOMAIN 5B"/>
    <property type="match status" value="1"/>
</dbReference>
<dbReference type="PROSITE" id="PS50082">
    <property type="entry name" value="WD_REPEATS_2"/>
    <property type="match status" value="3"/>
</dbReference>
<dbReference type="SUPFAM" id="SSF50978">
    <property type="entry name" value="WD40 repeat-like"/>
    <property type="match status" value="1"/>
</dbReference>
<evidence type="ECO:0008006" key="8">
    <source>
        <dbReference type="Google" id="ProtNLM"/>
    </source>
</evidence>
<feature type="coiled-coil region" evidence="4">
    <location>
        <begin position="19"/>
        <end position="46"/>
    </location>
</feature>
<keyword evidence="7" id="KW-1185">Reference proteome</keyword>
<dbReference type="SMART" id="SM00320">
    <property type="entry name" value="WD40"/>
    <property type="match status" value="6"/>
</dbReference>
<evidence type="ECO:0000256" key="5">
    <source>
        <dbReference type="SAM" id="MobiDB-lite"/>
    </source>
</evidence>
<dbReference type="InterPro" id="IPR001680">
    <property type="entry name" value="WD40_rpt"/>
</dbReference>
<accession>A0A9P5SSE8</accession>
<sequence>MSASASGGHASSQQVDPAIEKLVRETKSLKAKIDLLEAENKALKKSIFELSYIYSSHLDAVRQGPMIQSDGKAGVGSTTDDVINTMTHTHSASSPTPHTQAQGTVRGDMASAVGELLSNMSIAAQQANSTESSASSRTGPDANTRGGADIQLKSADLIKAEDESVRRLNMGSIVARQDSSSKSDGRQFFLKNDLKGHQGAVYSVQYSPNGKFLATGSFDKTVRIWDGSTNMNELFVLKGHGLNISDLAWGYDSSLLLSAAYDKTYNHIFFNGTTRNTLSMIDTRKEGATSGLLSFKNDAMINSIYVYHDGLTVISGDSSGYLKTWDVRTGKVLQSILNEPTKKPIANIAVSKQRGSDGINFAETEEPESRWLAVNSYDNVIRVYDRGFEPPTTMPRLIHSLKGYRNKHWPIKSAFFHGKDYIAGAAARRPGKVRGGDGEETSQSVLGKDIPLESSLILASGSMDPYVYLFDVGGGEGQYEVLQKLGGHTDRVYDVDFHPVDHVLASGSADFSVKVWGRTSKRKK</sequence>
<evidence type="ECO:0000313" key="6">
    <source>
        <dbReference type="EMBL" id="KAF9336688.1"/>
    </source>
</evidence>
<feature type="repeat" description="WD" evidence="3">
    <location>
        <begin position="194"/>
        <end position="226"/>
    </location>
</feature>
<evidence type="ECO:0000256" key="4">
    <source>
        <dbReference type="SAM" id="Coils"/>
    </source>
</evidence>
<gene>
    <name evidence="6" type="ORF">BG006_007753</name>
</gene>
<evidence type="ECO:0000256" key="2">
    <source>
        <dbReference type="ARBA" id="ARBA00022737"/>
    </source>
</evidence>
<dbReference type="GO" id="GO:1990234">
    <property type="term" value="C:transferase complex"/>
    <property type="evidence" value="ECO:0007669"/>
    <property type="project" value="UniProtKB-ARBA"/>
</dbReference>
<dbReference type="InterPro" id="IPR036322">
    <property type="entry name" value="WD40_repeat_dom_sf"/>
</dbReference>
<feature type="compositionally biased region" description="Polar residues" evidence="5">
    <location>
        <begin position="124"/>
        <end position="138"/>
    </location>
</feature>
<reference evidence="6" key="1">
    <citation type="journal article" date="2020" name="Fungal Divers.">
        <title>Resolving the Mortierellaceae phylogeny through synthesis of multi-gene phylogenetics and phylogenomics.</title>
        <authorList>
            <person name="Vandepol N."/>
            <person name="Liber J."/>
            <person name="Desiro A."/>
            <person name="Na H."/>
            <person name="Kennedy M."/>
            <person name="Barry K."/>
            <person name="Grigoriev I.V."/>
            <person name="Miller A.N."/>
            <person name="O'Donnell K."/>
            <person name="Stajich J.E."/>
            <person name="Bonito G."/>
        </authorList>
    </citation>
    <scope>NUCLEOTIDE SEQUENCE</scope>
    <source>
        <strain evidence="6">NVP1</strain>
    </source>
</reference>